<keyword evidence="2" id="KW-1185">Reference proteome</keyword>
<protein>
    <submittedName>
        <fullName evidence="1">Uncharacterized protein</fullName>
    </submittedName>
</protein>
<name>A0A2P5CU52_PARAD</name>
<accession>A0A2P5CU52</accession>
<evidence type="ECO:0000313" key="1">
    <source>
        <dbReference type="EMBL" id="PON64531.1"/>
    </source>
</evidence>
<feature type="non-terminal residue" evidence="1">
    <location>
        <position position="63"/>
    </location>
</feature>
<dbReference type="AlphaFoldDB" id="A0A2P5CU52"/>
<reference evidence="2" key="1">
    <citation type="submission" date="2016-06" db="EMBL/GenBank/DDBJ databases">
        <title>Parallel loss of symbiosis genes in relatives of nitrogen-fixing non-legume Parasponia.</title>
        <authorList>
            <person name="Van Velzen R."/>
            <person name="Holmer R."/>
            <person name="Bu F."/>
            <person name="Rutten L."/>
            <person name="Van Zeijl A."/>
            <person name="Liu W."/>
            <person name="Santuari L."/>
            <person name="Cao Q."/>
            <person name="Sharma T."/>
            <person name="Shen D."/>
            <person name="Roswanjaya Y."/>
            <person name="Wardhani T."/>
            <person name="Kalhor M.S."/>
            <person name="Jansen J."/>
            <person name="Van den Hoogen J."/>
            <person name="Gungor B."/>
            <person name="Hartog M."/>
            <person name="Hontelez J."/>
            <person name="Verver J."/>
            <person name="Yang W.-C."/>
            <person name="Schijlen E."/>
            <person name="Repin R."/>
            <person name="Schilthuizen M."/>
            <person name="Schranz E."/>
            <person name="Heidstra R."/>
            <person name="Miyata K."/>
            <person name="Fedorova E."/>
            <person name="Kohlen W."/>
            <person name="Bisseling T."/>
            <person name="Smit S."/>
            <person name="Geurts R."/>
        </authorList>
    </citation>
    <scope>NUCLEOTIDE SEQUENCE [LARGE SCALE GENOMIC DNA]</scope>
    <source>
        <strain evidence="2">cv. WU1-14</strain>
    </source>
</reference>
<sequence length="63" mass="7236">MPNEFIIPLDRAKQNSLDKIHINREKILFQKGHIPWIVQDEIASFHELMGCLGGVIVLKVLDL</sequence>
<gene>
    <name evidence="1" type="ORF">PanWU01x14_124080</name>
</gene>
<organism evidence="1 2">
    <name type="scientific">Parasponia andersonii</name>
    <name type="common">Sponia andersonii</name>
    <dbReference type="NCBI Taxonomy" id="3476"/>
    <lineage>
        <taxon>Eukaryota</taxon>
        <taxon>Viridiplantae</taxon>
        <taxon>Streptophyta</taxon>
        <taxon>Embryophyta</taxon>
        <taxon>Tracheophyta</taxon>
        <taxon>Spermatophyta</taxon>
        <taxon>Magnoliopsida</taxon>
        <taxon>eudicotyledons</taxon>
        <taxon>Gunneridae</taxon>
        <taxon>Pentapetalae</taxon>
        <taxon>rosids</taxon>
        <taxon>fabids</taxon>
        <taxon>Rosales</taxon>
        <taxon>Cannabaceae</taxon>
        <taxon>Parasponia</taxon>
    </lineage>
</organism>
<dbReference type="Proteomes" id="UP000237105">
    <property type="component" value="Unassembled WGS sequence"/>
</dbReference>
<proteinExistence type="predicted"/>
<dbReference type="EMBL" id="JXTB01000095">
    <property type="protein sequence ID" value="PON64531.1"/>
    <property type="molecule type" value="Genomic_DNA"/>
</dbReference>
<comment type="caution">
    <text evidence="1">The sequence shown here is derived from an EMBL/GenBank/DDBJ whole genome shotgun (WGS) entry which is preliminary data.</text>
</comment>
<evidence type="ECO:0000313" key="2">
    <source>
        <dbReference type="Proteomes" id="UP000237105"/>
    </source>
</evidence>
<dbReference type="OrthoDB" id="10452501at2759"/>